<dbReference type="InterPro" id="IPR024524">
    <property type="entry name" value="DUF3800"/>
</dbReference>
<evidence type="ECO:0000313" key="1">
    <source>
        <dbReference type="EMBL" id="NDJ74044.1"/>
    </source>
</evidence>
<protein>
    <submittedName>
        <fullName evidence="1">DUF3800 domain-containing protein</fullName>
    </submittedName>
</protein>
<reference evidence="1" key="1">
    <citation type="submission" date="2020-01" db="EMBL/GenBank/DDBJ databases">
        <title>Vaginal microbiome of pregnant Indian women: Insights into the genome of dominants Lactobacillus species.</title>
        <authorList>
            <person name="Das B."/>
            <person name="Mehta O."/>
            <person name="Ghosh T.S."/>
            <person name="Kothidar A."/>
            <person name="Gowtham M.R."/>
            <person name="Mitra R."/>
            <person name="Kshetrapal P."/>
            <person name="Wadhwa N."/>
            <person name="Thiruvengadam R."/>
            <person name="Nair G.B."/>
            <person name="Bhatnagar S."/>
            <person name="Das B."/>
        </authorList>
    </citation>
    <scope>NUCLEOTIDE SEQUENCE</scope>
    <source>
        <strain evidence="1">Indica</strain>
    </source>
</reference>
<dbReference type="EMBL" id="JAADJO010000012">
    <property type="protein sequence ID" value="NDJ74044.1"/>
    <property type="molecule type" value="Genomic_DNA"/>
</dbReference>
<proteinExistence type="predicted"/>
<dbReference type="Pfam" id="PF12686">
    <property type="entry name" value="DUF3800"/>
    <property type="match status" value="1"/>
</dbReference>
<sequence>MILKKLFQPRRHIKEFHVFIDESISFQSQSDNTTEKFYTGFLVIPTFQLKDLYNRYFQKIYHSRYKKEKKSVNVSDTMNRLALDIVKPFLTNAYIYQRPTYHKHDTTLDNTIMQQVLMLQSYIYPIKRIIADLRQQNPVVNLKLNIYLDQTNLNSQLESEYFSCKLLSQIIKKLGEENNVFFTYQTCDSKQELGIQMADMFVGAYRTQEKYAANDDNTTLIPFNVTSMIDTLAFQNQDTFLKLYGLVSLTMKGPTKKDLTAFKKFLKNELDSDSYQYPKRNNFNTIRAKLTKAKNKTYQEEFNRKLVRILVSLNKSMIKIYGVKLPKAYIKNLSQKYSRNNCNRTIANMQRNINKLQKIQLSIFKIFKLKLSLRRFNKQLDKLL</sequence>
<dbReference type="RefSeq" id="WP_162014062.1">
    <property type="nucleotide sequence ID" value="NZ_CAZZQF010000001.1"/>
</dbReference>
<dbReference type="AlphaFoldDB" id="A0A6B2FUM0"/>
<name>A0A6B2FUM0_9LACO</name>
<organism evidence="1">
    <name type="scientific">Lactobacillus paragasseri</name>
    <dbReference type="NCBI Taxonomy" id="2107999"/>
    <lineage>
        <taxon>Bacteria</taxon>
        <taxon>Bacillati</taxon>
        <taxon>Bacillota</taxon>
        <taxon>Bacilli</taxon>
        <taxon>Lactobacillales</taxon>
        <taxon>Lactobacillaceae</taxon>
        <taxon>Lactobacillus</taxon>
    </lineage>
</organism>
<accession>A0A6B2FUM0</accession>
<gene>
    <name evidence="1" type="ORF">GWG61_06010</name>
</gene>
<comment type="caution">
    <text evidence="1">The sequence shown here is derived from an EMBL/GenBank/DDBJ whole genome shotgun (WGS) entry which is preliminary data.</text>
</comment>